<dbReference type="InterPro" id="IPR027558">
    <property type="entry name" value="Pre_pil_HX9DG_C"/>
</dbReference>
<dbReference type="SUPFAM" id="SSF54523">
    <property type="entry name" value="Pili subunits"/>
    <property type="match status" value="1"/>
</dbReference>
<dbReference type="NCBIfam" id="TIGR04294">
    <property type="entry name" value="pre_pil_HX9DG"/>
    <property type="match status" value="1"/>
</dbReference>
<dbReference type="NCBIfam" id="TIGR02532">
    <property type="entry name" value="IV_pilin_GFxxxE"/>
    <property type="match status" value="1"/>
</dbReference>
<evidence type="ECO:0000259" key="1">
    <source>
        <dbReference type="Pfam" id="PF07596"/>
    </source>
</evidence>
<dbReference type="Pfam" id="PF07963">
    <property type="entry name" value="N_methyl"/>
    <property type="match status" value="1"/>
</dbReference>
<dbReference type="AlphaFoldDB" id="A0A518GPM8"/>
<protein>
    <submittedName>
        <fullName evidence="2">Putative major pilin subunit</fullName>
    </submittedName>
</protein>
<feature type="domain" description="DUF1559" evidence="1">
    <location>
        <begin position="33"/>
        <end position="317"/>
    </location>
</feature>
<dbReference type="InterPro" id="IPR011453">
    <property type="entry name" value="DUF1559"/>
</dbReference>
<dbReference type="InterPro" id="IPR012902">
    <property type="entry name" value="N_methyl_site"/>
</dbReference>
<dbReference type="Gene3D" id="3.30.700.10">
    <property type="entry name" value="Glycoprotein, Type 4 Pilin"/>
    <property type="match status" value="1"/>
</dbReference>
<dbReference type="InterPro" id="IPR045584">
    <property type="entry name" value="Pilin-like"/>
</dbReference>
<proteinExistence type="predicted"/>
<dbReference type="EMBL" id="CP036299">
    <property type="protein sequence ID" value="QDV30494.1"/>
    <property type="molecule type" value="Genomic_DNA"/>
</dbReference>
<dbReference type="OrthoDB" id="280382at2"/>
<organism evidence="2 3">
    <name type="scientific">Planctopirus ephydatiae</name>
    <dbReference type="NCBI Taxonomy" id="2528019"/>
    <lineage>
        <taxon>Bacteria</taxon>
        <taxon>Pseudomonadati</taxon>
        <taxon>Planctomycetota</taxon>
        <taxon>Planctomycetia</taxon>
        <taxon>Planctomycetales</taxon>
        <taxon>Planctomycetaceae</taxon>
        <taxon>Planctopirus</taxon>
    </lineage>
</organism>
<name>A0A518GPM8_9PLAN</name>
<accession>A0A518GPM8</accession>
<keyword evidence="3" id="KW-1185">Reference proteome</keyword>
<evidence type="ECO:0000313" key="2">
    <source>
        <dbReference type="EMBL" id="QDV30494.1"/>
    </source>
</evidence>
<dbReference type="PANTHER" id="PTHR30093">
    <property type="entry name" value="GENERAL SECRETION PATHWAY PROTEIN G"/>
    <property type="match status" value="1"/>
</dbReference>
<dbReference type="Proteomes" id="UP000315349">
    <property type="component" value="Chromosome"/>
</dbReference>
<dbReference type="KEGG" id="peh:Spb1_24280"/>
<evidence type="ECO:0000313" key="3">
    <source>
        <dbReference type="Proteomes" id="UP000315349"/>
    </source>
</evidence>
<dbReference type="PROSITE" id="PS00409">
    <property type="entry name" value="PROKAR_NTER_METHYL"/>
    <property type="match status" value="1"/>
</dbReference>
<sequence length="335" mass="35360">MSLSRRHGFTLIELLVVIAIIAILIALLLPAVQQAREAARRTQCKNNFKQIGLSLHNYHDTFNGFPLGVTTGQPGGWGHSFWLGLLPYADQAPLFNSLTFNGAHVGYTGAGVGQSFNGPLVRGLVLPYLACPSSPIPDRKDTGAGIVTQISHYAGIAGAVDDAAGTVNGFFNTIPSLNSDNCCSCTAQGIHALGGSLLPNRSLNFRDMTDGTSNVAMVSEQSDFGKNASNQPVVITNNHGWMMGTDTTSQTGSSRRFNLTTVRYAPNAVKQVGAVGGLPGVCNNDGANNGIYSPHVGGVHVLLADGTVRFISDNIDLTNLKRLMTRSDGGTLSEF</sequence>
<gene>
    <name evidence="2" type="ORF">Spb1_24280</name>
</gene>
<reference evidence="2 3" key="1">
    <citation type="submission" date="2019-02" db="EMBL/GenBank/DDBJ databases">
        <title>Deep-cultivation of Planctomycetes and their phenomic and genomic characterization uncovers novel biology.</title>
        <authorList>
            <person name="Wiegand S."/>
            <person name="Jogler M."/>
            <person name="Boedeker C."/>
            <person name="Pinto D."/>
            <person name="Vollmers J."/>
            <person name="Rivas-Marin E."/>
            <person name="Kohn T."/>
            <person name="Peeters S.H."/>
            <person name="Heuer A."/>
            <person name="Rast P."/>
            <person name="Oberbeckmann S."/>
            <person name="Bunk B."/>
            <person name="Jeske O."/>
            <person name="Meyerdierks A."/>
            <person name="Storesund J.E."/>
            <person name="Kallscheuer N."/>
            <person name="Luecker S."/>
            <person name="Lage O.M."/>
            <person name="Pohl T."/>
            <person name="Merkel B.J."/>
            <person name="Hornburger P."/>
            <person name="Mueller R.-W."/>
            <person name="Bruemmer F."/>
            <person name="Labrenz M."/>
            <person name="Spormann A.M."/>
            <person name="Op den Camp H."/>
            <person name="Overmann J."/>
            <person name="Amann R."/>
            <person name="Jetten M.S.M."/>
            <person name="Mascher T."/>
            <person name="Medema M.H."/>
            <person name="Devos D.P."/>
            <person name="Kaster A.-K."/>
            <person name="Ovreas L."/>
            <person name="Rohde M."/>
            <person name="Galperin M.Y."/>
            <person name="Jogler C."/>
        </authorList>
    </citation>
    <scope>NUCLEOTIDE SEQUENCE [LARGE SCALE GENOMIC DNA]</scope>
    <source>
        <strain evidence="2 3">Spb1</strain>
    </source>
</reference>
<dbReference type="PANTHER" id="PTHR30093:SF2">
    <property type="entry name" value="TYPE II SECRETION SYSTEM PROTEIN H"/>
    <property type="match status" value="1"/>
</dbReference>
<dbReference type="Pfam" id="PF07596">
    <property type="entry name" value="SBP_bac_10"/>
    <property type="match status" value="1"/>
</dbReference>